<organism evidence="1 2">
    <name type="scientific">Glossina austeni</name>
    <name type="common">Savannah tsetse fly</name>
    <dbReference type="NCBI Taxonomy" id="7395"/>
    <lineage>
        <taxon>Eukaryota</taxon>
        <taxon>Metazoa</taxon>
        <taxon>Ecdysozoa</taxon>
        <taxon>Arthropoda</taxon>
        <taxon>Hexapoda</taxon>
        <taxon>Insecta</taxon>
        <taxon>Pterygota</taxon>
        <taxon>Neoptera</taxon>
        <taxon>Endopterygota</taxon>
        <taxon>Diptera</taxon>
        <taxon>Brachycera</taxon>
        <taxon>Muscomorpha</taxon>
        <taxon>Hippoboscoidea</taxon>
        <taxon>Glossinidae</taxon>
        <taxon>Glossina</taxon>
    </lineage>
</organism>
<dbReference type="AlphaFoldDB" id="A0A1A9UEU8"/>
<evidence type="ECO:0000313" key="2">
    <source>
        <dbReference type="Proteomes" id="UP000078200"/>
    </source>
</evidence>
<accession>A0A1A9UEU8</accession>
<protein>
    <submittedName>
        <fullName evidence="1">Uncharacterized protein</fullName>
    </submittedName>
</protein>
<sequence>MLKHFEKDLHDVLSRLLREYPVLWRRWAGPTNGKYKELTRRLSEQLLISRQREQTFQESVRLTAEDFLGFEQGVLDKKIPITDETILAVMDSIREGKTVTAETDAPRVPEPIEANDVSLSTVHSRG</sequence>
<evidence type="ECO:0000313" key="1">
    <source>
        <dbReference type="EnsemblMetazoa" id="GAUT002539-PA"/>
    </source>
</evidence>
<dbReference type="EnsemblMetazoa" id="GAUT002539-RA">
    <property type="protein sequence ID" value="GAUT002539-PA"/>
    <property type="gene ID" value="GAUT002539"/>
</dbReference>
<keyword evidence="2" id="KW-1185">Reference proteome</keyword>
<proteinExistence type="predicted"/>
<dbReference type="VEuPathDB" id="VectorBase:GAUT002539"/>
<reference evidence="1" key="1">
    <citation type="submission" date="2020-05" db="UniProtKB">
        <authorList>
            <consortium name="EnsemblMetazoa"/>
        </authorList>
    </citation>
    <scope>IDENTIFICATION</scope>
    <source>
        <strain evidence="1">TTRI</strain>
    </source>
</reference>
<dbReference type="Proteomes" id="UP000078200">
    <property type="component" value="Unassembled WGS sequence"/>
</dbReference>
<name>A0A1A9UEU8_GLOAU</name>